<dbReference type="SUPFAM" id="SSF53335">
    <property type="entry name" value="S-adenosyl-L-methionine-dependent methyltransferases"/>
    <property type="match status" value="1"/>
</dbReference>
<keyword evidence="7" id="KW-1185">Reference proteome</keyword>
<dbReference type="Gene3D" id="1.10.443.10">
    <property type="entry name" value="Intergrase catalytic core"/>
    <property type="match status" value="1"/>
</dbReference>
<dbReference type="Proteomes" id="UP001152797">
    <property type="component" value="Unassembled WGS sequence"/>
</dbReference>
<comment type="caution">
    <text evidence="5">The sequence shown here is derived from an EMBL/GenBank/DDBJ whole genome shotgun (WGS) entry which is preliminary data.</text>
</comment>
<evidence type="ECO:0000313" key="6">
    <source>
        <dbReference type="EMBL" id="CAL1140246.1"/>
    </source>
</evidence>
<feature type="compositionally biased region" description="Acidic residues" evidence="4">
    <location>
        <begin position="114"/>
        <end position="131"/>
    </location>
</feature>
<dbReference type="GO" id="GO:0015074">
    <property type="term" value="P:DNA integration"/>
    <property type="evidence" value="ECO:0007669"/>
    <property type="project" value="InterPro"/>
</dbReference>
<reference evidence="6" key="2">
    <citation type="submission" date="2024-04" db="EMBL/GenBank/DDBJ databases">
        <authorList>
            <person name="Chen Y."/>
            <person name="Shah S."/>
            <person name="Dougan E. K."/>
            <person name="Thang M."/>
            <person name="Chan C."/>
        </authorList>
    </citation>
    <scope>NUCLEOTIDE SEQUENCE [LARGE SCALE GENOMIC DNA]</scope>
</reference>
<feature type="compositionally biased region" description="Basic and acidic residues" evidence="4">
    <location>
        <begin position="725"/>
        <end position="745"/>
    </location>
</feature>
<keyword evidence="2" id="KW-0808">Transferase</keyword>
<feature type="region of interest" description="Disordered" evidence="4">
    <location>
        <begin position="69"/>
        <end position="234"/>
    </location>
</feature>
<proteinExistence type="predicted"/>
<accession>A0A9P1FST7</accession>
<feature type="compositionally biased region" description="Basic and acidic residues" evidence="4">
    <location>
        <begin position="162"/>
        <end position="187"/>
    </location>
</feature>
<dbReference type="GO" id="GO:0032259">
    <property type="term" value="P:methylation"/>
    <property type="evidence" value="ECO:0007669"/>
    <property type="project" value="UniProtKB-KW"/>
</dbReference>
<dbReference type="Gene3D" id="3.40.50.150">
    <property type="entry name" value="Vaccinia Virus protein VP39"/>
    <property type="match status" value="1"/>
</dbReference>
<dbReference type="GO" id="GO:0008168">
    <property type="term" value="F:methyltransferase activity"/>
    <property type="evidence" value="ECO:0007669"/>
    <property type="project" value="UniProtKB-KW"/>
</dbReference>
<evidence type="ECO:0000256" key="4">
    <source>
        <dbReference type="SAM" id="MobiDB-lite"/>
    </source>
</evidence>
<dbReference type="InterPro" id="IPR013762">
    <property type="entry name" value="Integrase-like_cat_sf"/>
</dbReference>
<sequence>MSGKCNKCHQSERVAGDSWCEGCGAWEVLGKELASRWSGPAGLKTVANGLTLAVTREVRALRSLGAGIGRAPRESGAEPVEAAASEPAASASARAPSGLAAKSAAKAAARPAQESEEYTYEEESEEEDKAEDAEKAPDKREDTSHRSERARATSPSPLKRKVKEEERSEERLKRIQEEEEQRREKKAEKKKRKDRSPRNPREGREEAAEERLPGDEKKHKKKKKKGNRGGKKHKRVWRLAEDPYRVIHRGLPESLLAERPRKGEMAEEGAEGTPYGQWLSVEDSPIWEGLQLEPGDVVEFTARLVADHLGSGAHAAYLIREFSNYMDGSLLLRGRCLGCNDEEVGKTLTNLLNRRRLPLHLCWQEPCALDLGGEAVHVVRARFFKRGTFEAPYLKAWGRQFLRGTDEEQKEAEGGGGDPPGEGRKRAKPGRRPGGKKKEEKPGTTKKRPAGAPDLRGKLRKLREGLKAKSGGGAAEPILTTLALVEAKQEESEEVEDSEERLERAKALVKLLTGGEANKTKSSGSKRSGDSSYGEEEESSSSSEMLAPLQKRSSRQPGAVLRMLVEHAKASLDQSALVETTKSGNVTEGVKMASYFNLLVRPYHSATSRDMHHLAVCLDELRAGELGKLGDSLASRYLAIHTAVNEGTWRSAQYLELHPLEPTQGAPTALLLEAKKHGKLVNRSQTPGNEDWRRPRSEGEGGRGDGGNNTGGGWNKWSSGWWASQKDKPDGKDSKPSSKEGKTDKMGVASALSKVLPFLDAGSSAVHRPLGKGVFPIRLGQLDSTVRMIETTSYENAKSELFVSRHCIDSWTLVSVLCLNWLHGSRGVPMGRWRKTDVSAVDNVRAAVQRALAEDTTVPRSAREVEKELSLRFVSYTGEEVPRMEPLSLAQITPALPPPGHGGSVDVTQWTSGRTRSFLLHPDDCVVVDEGQQLPRLQSKVHIVEEDRMKVAELLVERGICAWISEDEVFRYRGEAVLSGMFGVAKPTLLPDGRPHLRVIMNLIPANAVMTQLSGMVSELPGITQYLSMVLSEGERVQFCQSDMTSAFYLFRLPSAWRRFLAFNFCVNGSLIHLSPAKKFYLSCSVLPMGWSSAVSVMQEVSQNLLSRHGLAQERLISRTRPLPVWLVEVLEVAKNTVRSWFHVYLDNFFSGERLGPGEIGGGAAELHCAAEEAWAQAGVISSEKKRVVNAQQVQELGARFDGSTKVLGVSAERMVKLLQTTCLVLSRRRVPRKWLQVVAGRWVHVLQFRRAGMSIAQVIWKWIGGKYVSADQQLKARRELCLLMLGSCLFHTFLGAEVSDVATASDASGTGGAVGRSDELSEVGKDFCRSLGRSPVLGVKLPYLVVSLFNGIGGAFRAYDLVGVEPTALIGYDLSKTANRITARRWPHAVLGGDVREIDRKVVFGWLLQYPHIEEVHLWGGFPCVDLSAVKFGRSNLDGEQSGLFSEILRILELLRQVFGRRFKIIFFVENVASMDKSAADQISAALGVKPYRVQCSEAVPISRPRFCWTNRSLPALPGIKVLEKENYFEITAPNEYPLVEQWIREDSTWTPVDPKTVFPTCMKAIKRNRPPPAPRDYPELQLMLNSGGQVTTSGTLLYKSQYVLWSKKGWRLLEGSERELLHGYGWGHTELALSASDIKKNYQDYEDARCSLVGDSFSMYSFVIFAWGSCARALPGMTYKHLCNRMGMAPGFCAPPDATCPLARKLVYGSTSAEPVAVHQLTRLLLARVNHTGSDVRISSGAVMNPKAYPRQSACSAWWCWRHVFNCRWQKAEHINRLELRSILLALRWRVQRLGECHCRFIHLTDSYVSMSIVSKGRSSSTALMSIMRQISAVQQRARRHIVLRDAGISKKTQERYYNSVSLLCKDVVQVTSMEDMDEQISDWIEAQFHKGAPLNVVADALSGMHYFLPSTRRRLPGSWKLFANWRKMEVPSRAPPLPEDLLWALMSKAVQAGQFDLASLLGLGFHCFLRTGELLSIRPMDLLLGERNGIVSLPVSKGRTWHNNKESVTITEPALLALHELVLYKRECRLYKVPIWVHTGTAFRKALYELFKFFGVEHLQFRGYSLRRGGATAFYARTGNMEQTLLRGQVKQLLRCWGTWKGVQKLWERPAIWTAKLQICDLALPYGPVVLDVETV</sequence>
<dbReference type="SUPFAM" id="SSF56349">
    <property type="entry name" value="DNA breaking-rejoining enzymes"/>
    <property type="match status" value="1"/>
</dbReference>
<dbReference type="Pfam" id="PF00145">
    <property type="entry name" value="DNA_methylase"/>
    <property type="match status" value="1"/>
</dbReference>
<feature type="compositionally biased region" description="Low complexity" evidence="4">
    <location>
        <begin position="520"/>
        <end position="532"/>
    </location>
</feature>
<dbReference type="GO" id="GO:0003677">
    <property type="term" value="F:DNA binding"/>
    <property type="evidence" value="ECO:0007669"/>
    <property type="project" value="InterPro"/>
</dbReference>
<keyword evidence="3" id="KW-0233">DNA recombination</keyword>
<dbReference type="EMBL" id="CAMXCT030001113">
    <property type="protein sequence ID" value="CAL4774183.1"/>
    <property type="molecule type" value="Genomic_DNA"/>
</dbReference>
<dbReference type="InterPro" id="IPR001525">
    <property type="entry name" value="C5_MeTfrase"/>
</dbReference>
<evidence type="ECO:0000256" key="2">
    <source>
        <dbReference type="ARBA" id="ARBA00022679"/>
    </source>
</evidence>
<dbReference type="GO" id="GO:0006310">
    <property type="term" value="P:DNA recombination"/>
    <property type="evidence" value="ECO:0007669"/>
    <property type="project" value="UniProtKB-KW"/>
</dbReference>
<feature type="compositionally biased region" description="Basic and acidic residues" evidence="4">
    <location>
        <begin position="690"/>
        <end position="703"/>
    </location>
</feature>
<feature type="region of interest" description="Disordered" evidence="4">
    <location>
        <begin position="406"/>
        <end position="458"/>
    </location>
</feature>
<evidence type="ECO:0000256" key="3">
    <source>
        <dbReference type="ARBA" id="ARBA00023172"/>
    </source>
</evidence>
<feature type="compositionally biased region" description="Basic and acidic residues" evidence="4">
    <location>
        <begin position="196"/>
        <end position="217"/>
    </location>
</feature>
<feature type="compositionally biased region" description="Basic and acidic residues" evidence="4">
    <location>
        <begin position="132"/>
        <end position="151"/>
    </location>
</feature>
<protein>
    <recommendedName>
        <fullName evidence="8">DNA (cytosine-5-)-methyltransferase</fullName>
    </recommendedName>
</protein>
<evidence type="ECO:0000313" key="5">
    <source>
        <dbReference type="EMBL" id="CAI3986871.1"/>
    </source>
</evidence>
<organism evidence="5">
    <name type="scientific">Cladocopium goreaui</name>
    <dbReference type="NCBI Taxonomy" id="2562237"/>
    <lineage>
        <taxon>Eukaryota</taxon>
        <taxon>Sar</taxon>
        <taxon>Alveolata</taxon>
        <taxon>Dinophyceae</taxon>
        <taxon>Suessiales</taxon>
        <taxon>Symbiodiniaceae</taxon>
        <taxon>Cladocopium</taxon>
    </lineage>
</organism>
<feature type="compositionally biased region" description="Basic residues" evidence="4">
    <location>
        <begin position="425"/>
        <end position="435"/>
    </location>
</feature>
<reference evidence="5" key="1">
    <citation type="submission" date="2022-10" db="EMBL/GenBank/DDBJ databases">
        <authorList>
            <person name="Chen Y."/>
            <person name="Dougan E. K."/>
            <person name="Chan C."/>
            <person name="Rhodes N."/>
            <person name="Thang M."/>
        </authorList>
    </citation>
    <scope>NUCLEOTIDE SEQUENCE</scope>
</reference>
<name>A0A9P1FST7_9DINO</name>
<keyword evidence="1" id="KW-0489">Methyltransferase</keyword>
<dbReference type="InterPro" id="IPR029063">
    <property type="entry name" value="SAM-dependent_MTases_sf"/>
</dbReference>
<feature type="compositionally biased region" description="Low complexity" evidence="4">
    <location>
        <begin position="77"/>
        <end position="112"/>
    </location>
</feature>
<feature type="region of interest" description="Disordered" evidence="4">
    <location>
        <begin position="677"/>
        <end position="746"/>
    </location>
</feature>
<feature type="region of interest" description="Disordered" evidence="4">
    <location>
        <begin position="513"/>
        <end position="553"/>
    </location>
</feature>
<evidence type="ECO:0000313" key="7">
    <source>
        <dbReference type="Proteomes" id="UP001152797"/>
    </source>
</evidence>
<dbReference type="OrthoDB" id="641149at2759"/>
<dbReference type="EMBL" id="CAMXCT020001113">
    <property type="protein sequence ID" value="CAL1140246.1"/>
    <property type="molecule type" value="Genomic_DNA"/>
</dbReference>
<dbReference type="InterPro" id="IPR011010">
    <property type="entry name" value="DNA_brk_join_enz"/>
</dbReference>
<feature type="compositionally biased region" description="Basic residues" evidence="4">
    <location>
        <begin position="218"/>
        <end position="234"/>
    </location>
</feature>
<feature type="compositionally biased region" description="Gly residues" evidence="4">
    <location>
        <begin position="704"/>
        <end position="714"/>
    </location>
</feature>
<gene>
    <name evidence="5" type="ORF">C1SCF055_LOCUS14188</name>
</gene>
<evidence type="ECO:0008006" key="8">
    <source>
        <dbReference type="Google" id="ProtNLM"/>
    </source>
</evidence>
<dbReference type="EMBL" id="CAMXCT010001113">
    <property type="protein sequence ID" value="CAI3986871.1"/>
    <property type="molecule type" value="Genomic_DNA"/>
</dbReference>
<evidence type="ECO:0000256" key="1">
    <source>
        <dbReference type="ARBA" id="ARBA00022603"/>
    </source>
</evidence>